<dbReference type="GO" id="GO:0005507">
    <property type="term" value="F:copper ion binding"/>
    <property type="evidence" value="ECO:0007669"/>
    <property type="project" value="TreeGrafter"/>
</dbReference>
<dbReference type="InterPro" id="IPR001757">
    <property type="entry name" value="P_typ_ATPase"/>
</dbReference>
<organism evidence="11 12">
    <name type="scientific">Plasmodium vivax</name>
    <name type="common">malaria parasite P. vivax</name>
    <dbReference type="NCBI Taxonomy" id="5855"/>
    <lineage>
        <taxon>Eukaryota</taxon>
        <taxon>Sar</taxon>
        <taxon>Alveolata</taxon>
        <taxon>Apicomplexa</taxon>
        <taxon>Aconoidasida</taxon>
        <taxon>Haemosporida</taxon>
        <taxon>Plasmodiidae</taxon>
        <taxon>Plasmodium</taxon>
        <taxon>Plasmodium (Plasmodium)</taxon>
    </lineage>
</organism>
<evidence type="ECO:0000256" key="7">
    <source>
        <dbReference type="ARBA" id="ARBA00023136"/>
    </source>
</evidence>
<feature type="compositionally biased region" description="Basic and acidic residues" evidence="8">
    <location>
        <begin position="858"/>
        <end position="877"/>
    </location>
</feature>
<dbReference type="InterPro" id="IPR023214">
    <property type="entry name" value="HAD_sf"/>
</dbReference>
<dbReference type="NCBIfam" id="TIGR01494">
    <property type="entry name" value="ATPase_P-type"/>
    <property type="match status" value="1"/>
</dbReference>
<feature type="transmembrane region" description="Helical" evidence="9">
    <location>
        <begin position="2055"/>
        <end position="2080"/>
    </location>
</feature>
<feature type="compositionally biased region" description="Polar residues" evidence="8">
    <location>
        <begin position="796"/>
        <end position="805"/>
    </location>
</feature>
<feature type="compositionally biased region" description="Acidic residues" evidence="8">
    <location>
        <begin position="673"/>
        <end position="696"/>
    </location>
</feature>
<feature type="compositionally biased region" description="Basic and acidic residues" evidence="8">
    <location>
        <begin position="926"/>
        <end position="957"/>
    </location>
</feature>
<dbReference type="InterPro" id="IPR036412">
    <property type="entry name" value="HAD-like_sf"/>
</dbReference>
<dbReference type="Gene3D" id="3.40.1110.10">
    <property type="entry name" value="Calcium-transporting ATPase, cytoplasmic domain N"/>
    <property type="match status" value="2"/>
</dbReference>
<dbReference type="Gene3D" id="3.40.50.1000">
    <property type="entry name" value="HAD superfamily/HAD-like"/>
    <property type="match status" value="2"/>
</dbReference>
<feature type="transmembrane region" description="Helical" evidence="9">
    <location>
        <begin position="2026"/>
        <end position="2049"/>
    </location>
</feature>
<feature type="compositionally biased region" description="Basic and acidic residues" evidence="8">
    <location>
        <begin position="895"/>
        <end position="905"/>
    </location>
</feature>
<feature type="transmembrane region" description="Helical" evidence="9">
    <location>
        <begin position="1378"/>
        <end position="1400"/>
    </location>
</feature>
<dbReference type="Pfam" id="PF00702">
    <property type="entry name" value="Hydrolase"/>
    <property type="match status" value="1"/>
</dbReference>
<comment type="subcellular location">
    <subcellularLocation>
        <location evidence="1">Endomembrane system</location>
        <topology evidence="1">Multi-pass membrane protein</topology>
    </subcellularLocation>
</comment>
<gene>
    <name evidence="11" type="ORF">PVW1_070009800</name>
</gene>
<dbReference type="PANTHER" id="PTHR43520">
    <property type="entry name" value="ATP7, ISOFORM B"/>
    <property type="match status" value="1"/>
</dbReference>
<feature type="compositionally biased region" description="Basic and acidic residues" evidence="8">
    <location>
        <begin position="293"/>
        <end position="315"/>
    </location>
</feature>
<dbReference type="SUPFAM" id="SSF81653">
    <property type="entry name" value="Calcium ATPase, transduction domain A"/>
    <property type="match status" value="1"/>
</dbReference>
<keyword evidence="3 9" id="KW-0812">Transmembrane</keyword>
<feature type="region of interest" description="Disordered" evidence="8">
    <location>
        <begin position="202"/>
        <end position="322"/>
    </location>
</feature>
<feature type="compositionally biased region" description="Basic and acidic residues" evidence="8">
    <location>
        <begin position="826"/>
        <end position="845"/>
    </location>
</feature>
<feature type="compositionally biased region" description="Polar residues" evidence="8">
    <location>
        <begin position="1146"/>
        <end position="1160"/>
    </location>
</feature>
<evidence type="ECO:0000259" key="10">
    <source>
        <dbReference type="Pfam" id="PF00122"/>
    </source>
</evidence>
<feature type="transmembrane region" description="Helical" evidence="9">
    <location>
        <begin position="1027"/>
        <end position="1051"/>
    </location>
</feature>
<feature type="transmembrane region" description="Helical" evidence="9">
    <location>
        <begin position="1333"/>
        <end position="1358"/>
    </location>
</feature>
<dbReference type="InterPro" id="IPR023298">
    <property type="entry name" value="ATPase_P-typ_TM_dom_sf"/>
</dbReference>
<dbReference type="Gene3D" id="1.20.1110.10">
    <property type="entry name" value="Calcium-transporting ATPase, transmembrane domain"/>
    <property type="match status" value="1"/>
</dbReference>
<dbReference type="GO" id="GO:0043682">
    <property type="term" value="F:P-type divalent copper transporter activity"/>
    <property type="evidence" value="ECO:0007669"/>
    <property type="project" value="TreeGrafter"/>
</dbReference>
<feature type="compositionally biased region" description="Low complexity" evidence="8">
    <location>
        <begin position="1133"/>
        <end position="1145"/>
    </location>
</feature>
<evidence type="ECO:0000256" key="3">
    <source>
        <dbReference type="ARBA" id="ARBA00022692"/>
    </source>
</evidence>
<dbReference type="SFLD" id="SFLDG00002">
    <property type="entry name" value="C1.7:_P-type_atpase_like"/>
    <property type="match status" value="1"/>
</dbReference>
<feature type="compositionally biased region" description="Basic and acidic residues" evidence="8">
    <location>
        <begin position="1582"/>
        <end position="1593"/>
    </location>
</feature>
<dbReference type="InterPro" id="IPR008250">
    <property type="entry name" value="ATPase_P-typ_transduc_dom_A_sf"/>
</dbReference>
<comment type="caution">
    <text evidence="11">The sequence shown here is derived from an EMBL/GenBank/DDBJ whole genome shotgun (WGS) entry which is preliminary data.</text>
</comment>
<evidence type="ECO:0000256" key="6">
    <source>
        <dbReference type="ARBA" id="ARBA00022989"/>
    </source>
</evidence>
<dbReference type="SFLD" id="SFLDF00027">
    <property type="entry name" value="p-type_atpase"/>
    <property type="match status" value="1"/>
</dbReference>
<accession>A0A8S4HBZ6</accession>
<reference evidence="11" key="1">
    <citation type="submission" date="2021-09" db="EMBL/GenBank/DDBJ databases">
        <authorList>
            <consortium name="Pathogen Informatics"/>
        </authorList>
    </citation>
    <scope>NUCLEOTIDE SEQUENCE</scope>
    <source>
        <strain evidence="11">PvW1</strain>
    </source>
</reference>
<keyword evidence="4" id="KW-0479">Metal-binding</keyword>
<dbReference type="GO" id="GO:0005524">
    <property type="term" value="F:ATP binding"/>
    <property type="evidence" value="ECO:0007669"/>
    <property type="project" value="InterPro"/>
</dbReference>
<proteinExistence type="inferred from homology"/>
<evidence type="ECO:0000256" key="1">
    <source>
        <dbReference type="ARBA" id="ARBA00004127"/>
    </source>
</evidence>
<dbReference type="InterPro" id="IPR023299">
    <property type="entry name" value="ATPase_P-typ_cyto_dom_N"/>
</dbReference>
<feature type="region of interest" description="Disordered" evidence="8">
    <location>
        <begin position="1125"/>
        <end position="1160"/>
    </location>
</feature>
<keyword evidence="5" id="KW-1278">Translocase</keyword>
<feature type="compositionally biased region" description="Polar residues" evidence="8">
    <location>
        <begin position="626"/>
        <end position="637"/>
    </location>
</feature>
<dbReference type="SFLD" id="SFLDS00003">
    <property type="entry name" value="Haloacid_Dehalogenase"/>
    <property type="match status" value="1"/>
</dbReference>
<dbReference type="InterPro" id="IPR044492">
    <property type="entry name" value="P_typ_ATPase_HD_dom"/>
</dbReference>
<feature type="region of interest" description="Disordered" evidence="8">
    <location>
        <begin position="1698"/>
        <end position="1745"/>
    </location>
</feature>
<feature type="compositionally biased region" description="Basic and acidic residues" evidence="8">
    <location>
        <begin position="1542"/>
        <end position="1553"/>
    </location>
</feature>
<feature type="region of interest" description="Disordered" evidence="8">
    <location>
        <begin position="621"/>
        <end position="960"/>
    </location>
</feature>
<comment type="similarity">
    <text evidence="2">Belongs to the cation transport ATPase (P-type) (TC 3.A.3) family. Type IB subfamily.</text>
</comment>
<evidence type="ECO:0000256" key="5">
    <source>
        <dbReference type="ARBA" id="ARBA00022967"/>
    </source>
</evidence>
<dbReference type="GO" id="GO:0012505">
    <property type="term" value="C:endomembrane system"/>
    <property type="evidence" value="ECO:0007669"/>
    <property type="project" value="UniProtKB-SubCell"/>
</dbReference>
<feature type="region of interest" description="Disordered" evidence="8">
    <location>
        <begin position="1637"/>
        <end position="1657"/>
    </location>
</feature>
<dbReference type="InterPro" id="IPR059000">
    <property type="entry name" value="ATPase_P-type_domA"/>
</dbReference>
<evidence type="ECO:0000256" key="8">
    <source>
        <dbReference type="SAM" id="MobiDB-lite"/>
    </source>
</evidence>
<feature type="compositionally biased region" description="Basic and acidic residues" evidence="8">
    <location>
        <begin position="727"/>
        <end position="776"/>
    </location>
</feature>
<feature type="domain" description="P-type ATPase A" evidence="10">
    <location>
        <begin position="1225"/>
        <end position="1310"/>
    </location>
</feature>
<feature type="region of interest" description="Disordered" evidence="8">
    <location>
        <begin position="1185"/>
        <end position="1204"/>
    </location>
</feature>
<feature type="compositionally biased region" description="Basic and acidic residues" evidence="8">
    <location>
        <begin position="806"/>
        <end position="815"/>
    </location>
</feature>
<dbReference type="PRINTS" id="PR00119">
    <property type="entry name" value="CATATPASE"/>
</dbReference>
<dbReference type="GO" id="GO:0016020">
    <property type="term" value="C:membrane"/>
    <property type="evidence" value="ECO:0007669"/>
    <property type="project" value="InterPro"/>
</dbReference>
<feature type="compositionally biased region" description="Basic and acidic residues" evidence="8">
    <location>
        <begin position="249"/>
        <end position="266"/>
    </location>
</feature>
<sequence length="2083" mass="232165">MAKSVLLLSNLNSSVKRKITSLKIEEVEGVEGVTFEGNSASISFNDSVVDANRLVAIINSSKDMDGEFQEEDKTEKDSALNELAHRENVEDVNTFTFYPKGKHTKGNHHSSYVKNTILGTNVGEGANSRGLPDGDGYVTLANAYGVGEDVEGGHNDEKNGNGKLSRQVGSGYGGSYFEEGYQEIYRKGVDDGVGDGAGDGVYDGAKGDAHDMQTDECPGERRTNVRGNPLSDAYNGRGGTNARSAACEVKGEHGSGEDSPHGEKLGNLHSVNQTKRGKQHCKNQGLEQSNRQCAKEGCKRGETPDYQEEQLRKGDSLQSGRSRRGNIFQDYETYRGKKENIYICELRIYNMTCDNCGNKIISFLKDKNLIVGGNSFATDSKIKLKLNVSEVDSYPPSSGCNKQSSDNNSVKNFVNKIMNEIKESGFNNDLIDLYKDEDNHNKGILFDITLYVFRDDVIKAYGLLKNMKGIKNVEYDVRHEYVYILYNPDVVGIRFILECLKKKKNIDAYYDEDKEKFFRSTRNNEMNNSRKLIELLCCFFLSIVIIVLNNYQMNMGSMNGFYSYGTYGNYVKMFNFLHFTNGKGDFLGGNAAHELYVQPDGGDSNLFSPLFRAERYFPQGEGGQGVTATSGNASPQVFTPDVGGNSRKGEFQAVAPSDGKKNRKGKKRSQGEADSDEGDSDEGDSDEGDSEKEDDAAIAYPEAIDIRMAQGKQVGKEVDPSEEGAAEAEHGKGLHPTADKFGETNKEKQTKELEQDRLSPSDKLQPKKYEENRANGEEGAEDDVGKKAHSQKKVVPNSNYFQKDSSNGKDVKKGSMTEIGEVDFLFDFRREEKQKKGRNGGKDAETSNEVAASAEGTVLRRDSQLRKDSQPRGDSLAHFRARFSRGASAKGGKTTHAEKEMKRGSSQEGNIKGGEEEQSCKMAKGKNQEGEPKESTKEEELPKGEPKKSTKKEELPKGDSLFDENNLHSCMANTLSSIYLDGKLFGNLSLRLFFIFLLSSIVYLYFGFHFVLNGYKNLKNGIINMNVLISISSSFSYFYSLLLLLFCLFFSVDLEGIPLYFDSSALLICIMKLGFEIENFLVSFTKKKIEDLYERTTKHVYILEKRNDKTEDPQLRKQLSNCTIASSRNGKDSGSPLSHSNSSGNRNESPGGNGETSPVGSSALSDFCRNSAQCSSREFKIEGGAASAAAGGEDSPCGRAVRPPHERKGIDVNKIFCEDKKININDFTINSYPVQFIQKHDILVFYEGATLLIDGIKMNDDISYVDESMISGEKKPISKFKGDKIYAGSKCVQGIIILFIDDISKGNYIEYVKKTLDEVNCKKTNLQLYADKIASIFIPFIIGLCIVVFFIWFFLTYFDYVNIKKDNYFKLNRFLSCVFFSIHFSLSILCVACPCAVGLASPLSIAISSYICSSIGIILKNINLFEIFLECNHFIFDKTGTLTVGKPVVNKVYVSSNLDLFADQLLKKASKNKLAVNFGEDDTGSACMGSALGYLSSDDHHFSSSHHHTGEEKNKAAHKSAPTRGDASGVSVYSRLGDTSDGGEHYGNGDKRGKNTGNPSHRYAAHGGRNGDSCPPNEGSLTEEHKHNWRESDTNDGGNNKTLHFIESMHCSGKNVTFYSFTTQRDFYKIEIKKSVMRREERNSPRNSNDMEHTPCSGKQSIFNRIVSFINDKRKKNKYNQIGDNSLKEYFINNPEVSISSPDDSYTSETSSENNDTTITDTQPDGQLSYDGELKQNDEDPFDSENNLSEKITNWLYLFLSLSANLEKYSNHLYATSINAFINSNFCINETFDVQNLKNEKSQGITGVVKDLSVTIGTLYYCYTKYKNTHCRQAAETVDEKLNIKNLEAHLYSCDCNVHKTYQYLYNYSNSKKNESNNIIFMCIEGIIVGFFTLVDDIKPEVFDFIRFLKRERKKVYVCTGDNYMNALYISKILGISKKNVSSNTLPMEKVHFVKKIQSLGSGKVCMIGDGINDCFALKSADLGLSLSTRSNVVMDSADACIVDNDISVITKLFEISRKTLIVIKFNFLFSFLINVFFILLASGSFYALNYVFSPFLFTFLMFCSSIIVILSSLSLKFLLRDI</sequence>
<protein>
    <submittedName>
        <fullName evidence="11">(malaria parasite P. vivax) hypothetical protein</fullName>
    </submittedName>
</protein>
<dbReference type="Pfam" id="PF00122">
    <property type="entry name" value="E1-E2_ATPase"/>
    <property type="match status" value="1"/>
</dbReference>
<evidence type="ECO:0000313" key="11">
    <source>
        <dbReference type="EMBL" id="CAG9480316.1"/>
    </source>
</evidence>
<dbReference type="GO" id="GO:0016887">
    <property type="term" value="F:ATP hydrolysis activity"/>
    <property type="evidence" value="ECO:0007669"/>
    <property type="project" value="InterPro"/>
</dbReference>
<dbReference type="VEuPathDB" id="PlasmoDB:PVPAM_070010200"/>
<keyword evidence="6 9" id="KW-1133">Transmembrane helix</keyword>
<dbReference type="PROSITE" id="PS00154">
    <property type="entry name" value="ATPASE_E1_E2"/>
    <property type="match status" value="1"/>
</dbReference>
<dbReference type="SUPFAM" id="SSF56784">
    <property type="entry name" value="HAD-like"/>
    <property type="match status" value="1"/>
</dbReference>
<feature type="transmembrane region" description="Helical" evidence="9">
    <location>
        <begin position="992"/>
        <end position="1015"/>
    </location>
</feature>
<dbReference type="Gene3D" id="2.70.150.10">
    <property type="entry name" value="Calcium-transporting ATPase, cytoplasmic transduction domain A"/>
    <property type="match status" value="1"/>
</dbReference>
<feature type="compositionally biased region" description="Basic and acidic residues" evidence="8">
    <location>
        <begin position="205"/>
        <end position="223"/>
    </location>
</feature>
<dbReference type="Proteomes" id="UP000779233">
    <property type="component" value="Unassembled WGS sequence"/>
</dbReference>
<feature type="compositionally biased region" description="Basic and acidic residues" evidence="8">
    <location>
        <begin position="1637"/>
        <end position="1653"/>
    </location>
</feature>
<evidence type="ECO:0000256" key="4">
    <source>
        <dbReference type="ARBA" id="ARBA00022723"/>
    </source>
</evidence>
<evidence type="ECO:0000256" key="9">
    <source>
        <dbReference type="SAM" id="Phobius"/>
    </source>
</evidence>
<dbReference type="GO" id="GO:0055070">
    <property type="term" value="P:copper ion homeostasis"/>
    <property type="evidence" value="ECO:0007669"/>
    <property type="project" value="TreeGrafter"/>
</dbReference>
<feature type="region of interest" description="Disordered" evidence="8">
    <location>
        <begin position="1501"/>
        <end position="1600"/>
    </location>
</feature>
<dbReference type="PANTHER" id="PTHR43520:SF8">
    <property type="entry name" value="P-TYPE CU(+) TRANSPORTER"/>
    <property type="match status" value="1"/>
</dbReference>
<feature type="compositionally biased region" description="Basic and acidic residues" evidence="8">
    <location>
        <begin position="1501"/>
        <end position="1515"/>
    </location>
</feature>
<evidence type="ECO:0000313" key="12">
    <source>
        <dbReference type="Proteomes" id="UP000779233"/>
    </source>
</evidence>
<keyword evidence="7 9" id="KW-0472">Membrane</keyword>
<dbReference type="SUPFAM" id="SSF81665">
    <property type="entry name" value="Calcium ATPase, transmembrane domain M"/>
    <property type="match status" value="1"/>
</dbReference>
<dbReference type="InterPro" id="IPR018303">
    <property type="entry name" value="ATPase_P-typ_P_site"/>
</dbReference>
<name>A0A8S4HBZ6_PLAVI</name>
<evidence type="ECO:0000256" key="2">
    <source>
        <dbReference type="ARBA" id="ARBA00006024"/>
    </source>
</evidence>
<feature type="compositionally biased region" description="Low complexity" evidence="8">
    <location>
        <begin position="1700"/>
        <end position="1722"/>
    </location>
</feature>
<dbReference type="EMBL" id="CAJZCX010000011">
    <property type="protein sequence ID" value="CAG9480316.1"/>
    <property type="molecule type" value="Genomic_DNA"/>
</dbReference>